<name>A0ABM1TL14_LIMPO</name>
<feature type="chain" id="PRO_5047472503" evidence="2">
    <location>
        <begin position="24"/>
        <end position="222"/>
    </location>
</feature>
<feature type="signal peptide" evidence="2">
    <location>
        <begin position="1"/>
        <end position="23"/>
    </location>
</feature>
<dbReference type="Proteomes" id="UP000694941">
    <property type="component" value="Unplaced"/>
</dbReference>
<feature type="non-terminal residue" evidence="4">
    <location>
        <position position="222"/>
    </location>
</feature>
<evidence type="ECO:0000313" key="4">
    <source>
        <dbReference type="RefSeq" id="XP_022256570.1"/>
    </source>
</evidence>
<evidence type="ECO:0000256" key="2">
    <source>
        <dbReference type="SAM" id="SignalP"/>
    </source>
</evidence>
<dbReference type="RefSeq" id="XP_022256570.1">
    <property type="nucleotide sequence ID" value="XM_022400862.1"/>
</dbReference>
<proteinExistence type="predicted"/>
<reference evidence="4" key="1">
    <citation type="submission" date="2025-08" db="UniProtKB">
        <authorList>
            <consortium name="RefSeq"/>
        </authorList>
    </citation>
    <scope>IDENTIFICATION</scope>
    <source>
        <tissue evidence="4">Muscle</tissue>
    </source>
</reference>
<protein>
    <submittedName>
        <fullName evidence="4">Uncharacterized protein LOC111089084</fullName>
    </submittedName>
</protein>
<evidence type="ECO:0000256" key="1">
    <source>
        <dbReference type="SAM" id="MobiDB-lite"/>
    </source>
</evidence>
<accession>A0ABM1TL14</accession>
<feature type="region of interest" description="Disordered" evidence="1">
    <location>
        <begin position="167"/>
        <end position="187"/>
    </location>
</feature>
<keyword evidence="2" id="KW-0732">Signal</keyword>
<organism evidence="3 4">
    <name type="scientific">Limulus polyphemus</name>
    <name type="common">Atlantic horseshoe crab</name>
    <dbReference type="NCBI Taxonomy" id="6850"/>
    <lineage>
        <taxon>Eukaryota</taxon>
        <taxon>Metazoa</taxon>
        <taxon>Ecdysozoa</taxon>
        <taxon>Arthropoda</taxon>
        <taxon>Chelicerata</taxon>
        <taxon>Merostomata</taxon>
        <taxon>Xiphosura</taxon>
        <taxon>Limulidae</taxon>
        <taxon>Limulus</taxon>
    </lineage>
</organism>
<gene>
    <name evidence="4" type="primary">LOC111089084</name>
</gene>
<dbReference type="GeneID" id="111089084"/>
<sequence>MTTPTIHCLILMWLMMFWKMACCSNDPETGIPVVFKRQVEDISETGTESIGLGGISNQTVAFPSFQPTKNNQINSSLDEDFVSKMASTTEGVEVSQSLVDHDSSTTELLSSSNYEDSTFVPNMTTAINQSDALTSTTTVTDQSDVFSSITIITNQPDAISTFSSSLNGNVSTEQKENSTTLSPGGAKYPKTQCVLEEGLECIEQIVCYGEGNINCDQEEREQ</sequence>
<keyword evidence="3" id="KW-1185">Reference proteome</keyword>
<evidence type="ECO:0000313" key="3">
    <source>
        <dbReference type="Proteomes" id="UP000694941"/>
    </source>
</evidence>
<feature type="compositionally biased region" description="Polar residues" evidence="1">
    <location>
        <begin position="167"/>
        <end position="182"/>
    </location>
</feature>